<keyword evidence="1" id="KW-0732">Signal</keyword>
<keyword evidence="3" id="KW-1185">Reference proteome</keyword>
<gene>
    <name evidence="2" type="ORF">N7G274_006826</name>
</gene>
<organism evidence="2 3">
    <name type="scientific">Stereocaulon virgatum</name>
    <dbReference type="NCBI Taxonomy" id="373712"/>
    <lineage>
        <taxon>Eukaryota</taxon>
        <taxon>Fungi</taxon>
        <taxon>Dikarya</taxon>
        <taxon>Ascomycota</taxon>
        <taxon>Pezizomycotina</taxon>
        <taxon>Lecanoromycetes</taxon>
        <taxon>OSLEUM clade</taxon>
        <taxon>Lecanoromycetidae</taxon>
        <taxon>Lecanorales</taxon>
        <taxon>Lecanorineae</taxon>
        <taxon>Stereocaulaceae</taxon>
        <taxon>Stereocaulon</taxon>
    </lineage>
</organism>
<name>A0ABR4A5P4_9LECA</name>
<sequence>MGYSQCLFLSLLLAKFGTTAILPVASTNVVKSGTSSSVKLPGMLPKGADAAVLINREIFAPTNTSHDNLIRFNDTVHDAVITTILQYPKAVFILVQATAKHGPTRDPEEIQDVRLIFDLNGKSLYVEMREWGQWGAPRLTQTRTPPGNGPLPLHIAMDLPQADLLIKNAGYNQPYDAVDVRWPIAIPHARQQVYYLFGMIGAQPFTVAVGTRDSIVRANPAEDPAVNVTDGWLRQMETSSS</sequence>
<proteinExistence type="predicted"/>
<dbReference type="EMBL" id="JBEFKJ010000021">
    <property type="protein sequence ID" value="KAL2040383.1"/>
    <property type="molecule type" value="Genomic_DNA"/>
</dbReference>
<reference evidence="2 3" key="1">
    <citation type="submission" date="2024-09" db="EMBL/GenBank/DDBJ databases">
        <title>Rethinking Asexuality: The Enigmatic Case of Functional Sexual Genes in Lepraria (Stereocaulaceae).</title>
        <authorList>
            <person name="Doellman M."/>
            <person name="Sun Y."/>
            <person name="Barcenas-Pena A."/>
            <person name="Lumbsch H.T."/>
            <person name="Grewe F."/>
        </authorList>
    </citation>
    <scope>NUCLEOTIDE SEQUENCE [LARGE SCALE GENOMIC DNA]</scope>
    <source>
        <strain evidence="2 3">Mercado 3170</strain>
    </source>
</reference>
<dbReference type="Proteomes" id="UP001590950">
    <property type="component" value="Unassembled WGS sequence"/>
</dbReference>
<accession>A0ABR4A5P4</accession>
<evidence type="ECO:0000256" key="1">
    <source>
        <dbReference type="SAM" id="SignalP"/>
    </source>
</evidence>
<evidence type="ECO:0000313" key="2">
    <source>
        <dbReference type="EMBL" id="KAL2040383.1"/>
    </source>
</evidence>
<feature type="chain" id="PRO_5045046315" evidence="1">
    <location>
        <begin position="22"/>
        <end position="241"/>
    </location>
</feature>
<feature type="signal peptide" evidence="1">
    <location>
        <begin position="1"/>
        <end position="21"/>
    </location>
</feature>
<comment type="caution">
    <text evidence="2">The sequence shown here is derived from an EMBL/GenBank/DDBJ whole genome shotgun (WGS) entry which is preliminary data.</text>
</comment>
<protein>
    <submittedName>
        <fullName evidence="2">Uncharacterized protein</fullName>
    </submittedName>
</protein>
<evidence type="ECO:0000313" key="3">
    <source>
        <dbReference type="Proteomes" id="UP001590950"/>
    </source>
</evidence>